<reference evidence="4 5" key="1">
    <citation type="journal article" date="2012" name="Science">
        <title>The Paleozoic origin of enzymatic lignin decomposition reconstructed from 31 fungal genomes.</title>
        <authorList>
            <person name="Floudas D."/>
            <person name="Binder M."/>
            <person name="Riley R."/>
            <person name="Barry K."/>
            <person name="Blanchette R.A."/>
            <person name="Henrissat B."/>
            <person name="Martinez A.T."/>
            <person name="Otillar R."/>
            <person name="Spatafora J.W."/>
            <person name="Yadav J.S."/>
            <person name="Aerts A."/>
            <person name="Benoit I."/>
            <person name="Boyd A."/>
            <person name="Carlson A."/>
            <person name="Copeland A."/>
            <person name="Coutinho P.M."/>
            <person name="de Vries R.P."/>
            <person name="Ferreira P."/>
            <person name="Findley K."/>
            <person name="Foster B."/>
            <person name="Gaskell J."/>
            <person name="Glotzer D."/>
            <person name="Gorecki P."/>
            <person name="Heitman J."/>
            <person name="Hesse C."/>
            <person name="Hori C."/>
            <person name="Igarashi K."/>
            <person name="Jurgens J.A."/>
            <person name="Kallen N."/>
            <person name="Kersten P."/>
            <person name="Kohler A."/>
            <person name="Kuees U."/>
            <person name="Kumar T.K.A."/>
            <person name="Kuo A."/>
            <person name="LaButti K."/>
            <person name="Larrondo L.F."/>
            <person name="Lindquist E."/>
            <person name="Ling A."/>
            <person name="Lombard V."/>
            <person name="Lucas S."/>
            <person name="Lundell T."/>
            <person name="Martin R."/>
            <person name="McLaughlin D.J."/>
            <person name="Morgenstern I."/>
            <person name="Morin E."/>
            <person name="Murat C."/>
            <person name="Nagy L.G."/>
            <person name="Nolan M."/>
            <person name="Ohm R.A."/>
            <person name="Patyshakuliyeva A."/>
            <person name="Rokas A."/>
            <person name="Ruiz-Duenas F.J."/>
            <person name="Sabat G."/>
            <person name="Salamov A."/>
            <person name="Samejima M."/>
            <person name="Schmutz J."/>
            <person name="Slot J.C."/>
            <person name="St John F."/>
            <person name="Stenlid J."/>
            <person name="Sun H."/>
            <person name="Sun S."/>
            <person name="Syed K."/>
            <person name="Tsang A."/>
            <person name="Wiebenga A."/>
            <person name="Young D."/>
            <person name="Pisabarro A."/>
            <person name="Eastwood D.C."/>
            <person name="Martin F."/>
            <person name="Cullen D."/>
            <person name="Grigoriev I.V."/>
            <person name="Hibbett D.S."/>
        </authorList>
    </citation>
    <scope>NUCLEOTIDE SEQUENCE</scope>
    <source>
        <strain evidence="5">FP-58527</strain>
    </source>
</reference>
<accession>S8FNY9</accession>
<dbReference type="GO" id="GO:0043386">
    <property type="term" value="P:mycotoxin biosynthetic process"/>
    <property type="evidence" value="ECO:0007669"/>
    <property type="project" value="InterPro"/>
</dbReference>
<evidence type="ECO:0000256" key="2">
    <source>
        <dbReference type="ARBA" id="ARBA00023002"/>
    </source>
</evidence>
<sequence length="141" mass="15802">MRVDYTSHYRYDTAEGAAEFAALLPPTGHLVYLDSPSASAPRGPKAYTVTLFHQMKCLDTIRAQYADPSDARLPLTNHCLNYLRQTVLCRPNIAVEPAKNSEGTAVRGYDAVCQDWTKVYEQAERNVAAYRAWKNSTARDT</sequence>
<dbReference type="AlphaFoldDB" id="S8FNY9"/>
<dbReference type="InterPro" id="IPR021765">
    <property type="entry name" value="UstYa-like"/>
</dbReference>
<comment type="similarity">
    <text evidence="3">Belongs to the ustYa family.</text>
</comment>
<keyword evidence="2" id="KW-0560">Oxidoreductase</keyword>
<keyword evidence="5" id="KW-1185">Reference proteome</keyword>
<dbReference type="OrthoDB" id="3687641at2759"/>
<evidence type="ECO:0000256" key="1">
    <source>
        <dbReference type="ARBA" id="ARBA00004685"/>
    </source>
</evidence>
<protein>
    <submittedName>
        <fullName evidence="4">Uncharacterized protein</fullName>
    </submittedName>
</protein>
<gene>
    <name evidence="4" type="ORF">FOMPIDRAFT_58090</name>
</gene>
<dbReference type="Pfam" id="PF11807">
    <property type="entry name" value="UstYa"/>
    <property type="match status" value="1"/>
</dbReference>
<dbReference type="STRING" id="743788.S8FNY9"/>
<dbReference type="Proteomes" id="UP000015241">
    <property type="component" value="Unassembled WGS sequence"/>
</dbReference>
<evidence type="ECO:0000313" key="4">
    <source>
        <dbReference type="EMBL" id="EPT00025.1"/>
    </source>
</evidence>
<dbReference type="PANTHER" id="PTHR33365">
    <property type="entry name" value="YALI0B05434P"/>
    <property type="match status" value="1"/>
</dbReference>
<evidence type="ECO:0000256" key="3">
    <source>
        <dbReference type="ARBA" id="ARBA00035112"/>
    </source>
</evidence>
<dbReference type="eggNOG" id="ENOG502SUK5">
    <property type="taxonomic scope" value="Eukaryota"/>
</dbReference>
<name>S8FNY9_FOMSC</name>
<dbReference type="InParanoid" id="S8FNY9"/>
<dbReference type="PANTHER" id="PTHR33365:SF11">
    <property type="entry name" value="TAT PATHWAY SIGNAL SEQUENCE"/>
    <property type="match status" value="1"/>
</dbReference>
<proteinExistence type="inferred from homology"/>
<dbReference type="HOGENOM" id="CLU_042941_8_3_1"/>
<dbReference type="GO" id="GO:0016491">
    <property type="term" value="F:oxidoreductase activity"/>
    <property type="evidence" value="ECO:0007669"/>
    <property type="project" value="UniProtKB-KW"/>
</dbReference>
<comment type="pathway">
    <text evidence="1">Mycotoxin biosynthesis.</text>
</comment>
<evidence type="ECO:0000313" key="5">
    <source>
        <dbReference type="Proteomes" id="UP000015241"/>
    </source>
</evidence>
<organism evidence="4 5">
    <name type="scientific">Fomitopsis schrenkii</name>
    <name type="common">Brown rot fungus</name>
    <dbReference type="NCBI Taxonomy" id="2126942"/>
    <lineage>
        <taxon>Eukaryota</taxon>
        <taxon>Fungi</taxon>
        <taxon>Dikarya</taxon>
        <taxon>Basidiomycota</taxon>
        <taxon>Agaricomycotina</taxon>
        <taxon>Agaricomycetes</taxon>
        <taxon>Polyporales</taxon>
        <taxon>Fomitopsis</taxon>
    </lineage>
</organism>
<dbReference type="EMBL" id="KE504152">
    <property type="protein sequence ID" value="EPT00025.1"/>
    <property type="molecule type" value="Genomic_DNA"/>
</dbReference>